<dbReference type="Gene3D" id="3.40.1190.20">
    <property type="match status" value="1"/>
</dbReference>
<feature type="domain" description="Trimeric autotransporter adhesin YadA-like stalk" evidence="16">
    <location>
        <begin position="1121"/>
        <end position="1160"/>
    </location>
</feature>
<dbReference type="InterPro" id="IPR052700">
    <property type="entry name" value="Carb_kinase_PfkB-like"/>
</dbReference>
<evidence type="ECO:0000259" key="15">
    <source>
        <dbReference type="Pfam" id="PF03895"/>
    </source>
</evidence>
<dbReference type="InterPro" id="IPR029056">
    <property type="entry name" value="Ribokinase-like"/>
</dbReference>
<keyword evidence="18" id="KW-1185">Reference proteome</keyword>
<accession>A0A1N7FDM5</accession>
<dbReference type="InterPro" id="IPR005594">
    <property type="entry name" value="YadA_C"/>
</dbReference>
<evidence type="ECO:0000256" key="2">
    <source>
        <dbReference type="ARBA" id="ARBA00004442"/>
    </source>
</evidence>
<dbReference type="SUPFAM" id="SSF101967">
    <property type="entry name" value="Adhesin YadA, collagen-binding domain"/>
    <property type="match status" value="1"/>
</dbReference>
<evidence type="ECO:0000256" key="11">
    <source>
        <dbReference type="ARBA" id="ARBA00022927"/>
    </source>
</evidence>
<dbReference type="GO" id="GO:0016301">
    <property type="term" value="F:kinase activity"/>
    <property type="evidence" value="ECO:0007669"/>
    <property type="project" value="UniProtKB-KW"/>
</dbReference>
<evidence type="ECO:0000256" key="1">
    <source>
        <dbReference type="ARBA" id="ARBA00004241"/>
    </source>
</evidence>
<proteinExistence type="inferred from homology"/>
<keyword evidence="13" id="KW-0998">Cell outer membrane</keyword>
<dbReference type="SUPFAM" id="SSF53613">
    <property type="entry name" value="Ribokinase-like"/>
    <property type="match status" value="1"/>
</dbReference>
<evidence type="ECO:0000313" key="17">
    <source>
        <dbReference type="EMBL" id="SIR98422.1"/>
    </source>
</evidence>
<dbReference type="GO" id="GO:0009986">
    <property type="term" value="C:cell surface"/>
    <property type="evidence" value="ECO:0007669"/>
    <property type="project" value="UniProtKB-SubCell"/>
</dbReference>
<sequence length="1232" mass="126325">MYDVVAIGNALVDTEFTLSDAALAATNLVRGNMTLADADAQAALFATLSKQGITPAKQAGGGSAANSMFAFASLGGSAFYNCRVGGDDMGDFYLADLANAGVATDADFAVSVDGITGSCAVLVSPDGERTMQTHLGTSSQISAENVKFDTLAQAKWLYLEGYLAMSPSVMPALAELHKQARQAGAKIAVSFADPAVVKFAKDGLLAMLERGVDAVFCNFEEANLFAEADGAADPVNALLKYSELVVITNSDKPTTIACRGERGIESHQVASQPVAQVIDTNGAGDNYAGAFLYGLSQGLDLVSCANLTKATAGSTALTVTATDAASNDTNKTRDYVIDLSQETKDQLAKEESVDGDSNITVTQDKLNSTKGKNFNVSLNKDVDLTKDGSLTIGDTKLDGNSLKVGGNNPVTIDGNKGTVGGLTNTTWNPDNITTGQAATEDQLKTAAAAAKTEVKAGENVTVTSVEGDDKQTIYTVNAKDTSAKVTSATDKVTVNAKTAVKEGSAEVTEYELDLSAEAKEQLAKEESVDGDSNITVTQDKLNSTKGKNFNVSLNKDVNLTDTGSLTIGDTVVNTNGISTGNTAMTPDGIVINGGPAITHDNQGNFKLGDINSGEPVKITNLKAGEADNDAVNVSQLKAAQAAATTKVEGDKGVTVTPETNKDGSTTYTVAAKTDGTTVKVDGNGNIAAVTSDITTNTDGSSTATTPSSLVTAGDVAKAINNSGWKLAADGTAGTELINPADTVTFKAKDNLNVSRDGANITYGLNKDVDLTKDGSLRIGETALTKDGLIINNGPMLVSNGNNLKVGSVDGDTVSPIQIQNVDSGLKDDKGNVVTLANATGDVLNNVVNVGDLKSASDNLNKDLTEKGFNITADNSALDNNETEDNVHLGQTVKFTDPDKNIVTTVADNEIRFGLNNTIQVGEKGEPGKDGKDGTIGVNGKDGSAVVINGKDGSIGLNGKDGENGLTLKGADGAQGVDGTNGANGLPGKDGVTRLVYETKDPQDPTKTVTQEVANLNDGLIFTGNNSDTLNRHKLNSLVTIEGEGVDKEAAKTFKSAQGNINVVADGSNKLTVQLNKDVKVDSVTANTVNVGTGTNQVALTSSVAQDGTTELSVGTVQTPTRITNVASGVNATDAVNMSQLQGAAQAINNRIGDVANDANAGVSSAMAMAALPQAYLPGKSMLTGGIASYNGQGAVAVGFSKLSDNGRWVLKVQGSADTQGNAGGAVGAGFHF</sequence>
<evidence type="ECO:0000256" key="10">
    <source>
        <dbReference type="ARBA" id="ARBA00022777"/>
    </source>
</evidence>
<dbReference type="EMBL" id="FTNU01000012">
    <property type="protein sequence ID" value="SIR98422.1"/>
    <property type="molecule type" value="Genomic_DNA"/>
</dbReference>
<dbReference type="Gene3D" id="3.90.1780.10">
    <property type="entry name" value="Trimeric adhesin"/>
    <property type="match status" value="1"/>
</dbReference>
<reference evidence="18" key="1">
    <citation type="submission" date="2017-01" db="EMBL/GenBank/DDBJ databases">
        <authorList>
            <person name="Varghese N."/>
            <person name="Submissions S."/>
        </authorList>
    </citation>
    <scope>NUCLEOTIDE SEQUENCE [LARGE SCALE GENOMIC DNA]</scope>
    <source>
        <strain evidence="18">DSM 21768</strain>
    </source>
</reference>
<comment type="similarity">
    <text evidence="4">Belongs to the carbohydrate kinase PfkB family.</text>
</comment>
<dbReference type="Pfam" id="PF03895">
    <property type="entry name" value="YadA_anchor"/>
    <property type="match status" value="1"/>
</dbReference>
<protein>
    <submittedName>
        <fullName evidence="17">Sugar or nucleoside kinase, ribokinase family</fullName>
    </submittedName>
</protein>
<dbReference type="Gene3D" id="2.150.10.10">
    <property type="entry name" value="Serralysin-like metalloprotease, C-terminal"/>
    <property type="match status" value="2"/>
</dbReference>
<evidence type="ECO:0000256" key="12">
    <source>
        <dbReference type="ARBA" id="ARBA00023136"/>
    </source>
</evidence>
<dbReference type="Pfam" id="PF05662">
    <property type="entry name" value="YadA_stalk"/>
    <property type="match status" value="2"/>
</dbReference>
<dbReference type="Gene3D" id="6.20.50.100">
    <property type="match status" value="1"/>
</dbReference>
<comment type="subcellular location">
    <subcellularLocation>
        <location evidence="2">Cell outer membrane</location>
    </subcellularLocation>
    <subcellularLocation>
        <location evidence="1">Cell surface</location>
    </subcellularLocation>
</comment>
<dbReference type="Gene3D" id="3.30.1110.10">
    <property type="match status" value="1"/>
</dbReference>
<evidence type="ECO:0000256" key="3">
    <source>
        <dbReference type="ARBA" id="ARBA00005848"/>
    </source>
</evidence>
<feature type="domain" description="Trimeric autotransporter adhesin YadA-like C-terminal membrane anchor" evidence="15">
    <location>
        <begin position="1172"/>
        <end position="1232"/>
    </location>
</feature>
<dbReference type="SUPFAM" id="SSF54523">
    <property type="entry name" value="Pili subunits"/>
    <property type="match status" value="1"/>
</dbReference>
<dbReference type="Gene3D" id="3.30.1300.30">
    <property type="entry name" value="GSPII I/J protein-like"/>
    <property type="match status" value="1"/>
</dbReference>
<evidence type="ECO:0000313" key="18">
    <source>
        <dbReference type="Proteomes" id="UP000187495"/>
    </source>
</evidence>
<keyword evidence="12" id="KW-0472">Membrane</keyword>
<evidence type="ECO:0000259" key="16">
    <source>
        <dbReference type="Pfam" id="PF05662"/>
    </source>
</evidence>
<dbReference type="InterPro" id="IPR045584">
    <property type="entry name" value="Pilin-like"/>
</dbReference>
<organism evidence="17 18">
    <name type="scientific">Moraxella cuniculi DSM 21768</name>
    <dbReference type="NCBI Taxonomy" id="1122245"/>
    <lineage>
        <taxon>Bacteria</taxon>
        <taxon>Pseudomonadati</taxon>
        <taxon>Pseudomonadota</taxon>
        <taxon>Gammaproteobacteria</taxon>
        <taxon>Moraxellales</taxon>
        <taxon>Moraxellaceae</taxon>
        <taxon>Moraxella</taxon>
    </lineage>
</organism>
<keyword evidence="10 17" id="KW-0418">Kinase</keyword>
<dbReference type="Pfam" id="PF00294">
    <property type="entry name" value="PfkB"/>
    <property type="match status" value="1"/>
</dbReference>
<dbReference type="InterPro" id="IPR011611">
    <property type="entry name" value="PfkB_dom"/>
</dbReference>
<name>A0A1N7FDM5_9GAMM</name>
<evidence type="ECO:0000256" key="4">
    <source>
        <dbReference type="ARBA" id="ARBA00010688"/>
    </source>
</evidence>
<dbReference type="RefSeq" id="WP_083647176.1">
    <property type="nucleotide sequence ID" value="NZ_FTNU01000012.1"/>
</dbReference>
<keyword evidence="5" id="KW-0813">Transport</keyword>
<evidence type="ECO:0000259" key="14">
    <source>
        <dbReference type="Pfam" id="PF00294"/>
    </source>
</evidence>
<keyword evidence="11" id="KW-0653">Protein transport</keyword>
<dbReference type="STRING" id="34061.B0189_04400"/>
<evidence type="ECO:0000256" key="9">
    <source>
        <dbReference type="ARBA" id="ARBA00022729"/>
    </source>
</evidence>
<keyword evidence="9" id="KW-0732">Signal</keyword>
<feature type="domain" description="Carbohydrate kinase PfkB" evidence="14">
    <location>
        <begin position="58"/>
        <end position="321"/>
    </location>
</feature>
<dbReference type="PANTHER" id="PTHR43320:SF3">
    <property type="entry name" value="CARBOHYDRATE KINASE PFKB DOMAIN-CONTAINING PROTEIN"/>
    <property type="match status" value="1"/>
</dbReference>
<keyword evidence="7" id="KW-0808">Transferase</keyword>
<evidence type="ECO:0000256" key="6">
    <source>
        <dbReference type="ARBA" id="ARBA00022452"/>
    </source>
</evidence>
<gene>
    <name evidence="17" type="ORF">SAMN02745664_11228</name>
</gene>
<dbReference type="AlphaFoldDB" id="A0A1N7FDM5"/>
<dbReference type="InterPro" id="IPR002173">
    <property type="entry name" value="Carboh/pur_kinase_PfkB_CS"/>
</dbReference>
<evidence type="ECO:0000256" key="8">
    <source>
        <dbReference type="ARBA" id="ARBA00022692"/>
    </source>
</evidence>
<dbReference type="InterPro" id="IPR008635">
    <property type="entry name" value="Coiled_stalk_dom"/>
</dbReference>
<dbReference type="PANTHER" id="PTHR43320">
    <property type="entry name" value="SUGAR KINASE"/>
    <property type="match status" value="1"/>
</dbReference>
<dbReference type="InterPro" id="IPR011049">
    <property type="entry name" value="Serralysin-like_metalloprot_C"/>
</dbReference>
<keyword evidence="6" id="KW-1134">Transmembrane beta strand</keyword>
<dbReference type="InterPro" id="IPR037174">
    <property type="entry name" value="Trimeric_adhesin"/>
</dbReference>
<evidence type="ECO:0000256" key="13">
    <source>
        <dbReference type="ARBA" id="ARBA00023237"/>
    </source>
</evidence>
<evidence type="ECO:0000256" key="5">
    <source>
        <dbReference type="ARBA" id="ARBA00022448"/>
    </source>
</evidence>
<keyword evidence="8" id="KW-0812">Transmembrane</keyword>
<dbReference type="Proteomes" id="UP000187495">
    <property type="component" value="Unassembled WGS sequence"/>
</dbReference>
<comment type="similarity">
    <text evidence="3">Belongs to the autotransporter-2 (AT-2) (TC 1.B.40) family.</text>
</comment>
<dbReference type="GO" id="GO:0009279">
    <property type="term" value="C:cell outer membrane"/>
    <property type="evidence" value="ECO:0007669"/>
    <property type="project" value="UniProtKB-SubCell"/>
</dbReference>
<feature type="domain" description="Trimeric autotransporter adhesin YadA-like stalk" evidence="16">
    <location>
        <begin position="617"/>
        <end position="654"/>
    </location>
</feature>
<dbReference type="PROSITE" id="PS00584">
    <property type="entry name" value="PFKB_KINASES_2"/>
    <property type="match status" value="1"/>
</dbReference>
<evidence type="ECO:0000256" key="7">
    <source>
        <dbReference type="ARBA" id="ARBA00022679"/>
    </source>
</evidence>
<dbReference type="GO" id="GO:0015031">
    <property type="term" value="P:protein transport"/>
    <property type="evidence" value="ECO:0007669"/>
    <property type="project" value="UniProtKB-KW"/>
</dbReference>
<dbReference type="CDD" id="cd01168">
    <property type="entry name" value="adenosine_kinase"/>
    <property type="match status" value="1"/>
</dbReference>